<reference evidence="2 3" key="1">
    <citation type="submission" date="2020-08" db="EMBL/GenBank/DDBJ databases">
        <authorList>
            <person name="Liu C."/>
            <person name="Sun Q."/>
        </authorList>
    </citation>
    <scope>NUCLEOTIDE SEQUENCE [LARGE SCALE GENOMIC DNA]</scope>
    <source>
        <strain evidence="2 3">NSJ-61</strain>
    </source>
</reference>
<dbReference type="KEGG" id="ehn:H9Q80_14655"/>
<keyword evidence="1" id="KW-0479">Metal-binding</keyword>
<dbReference type="GO" id="GO:0046872">
    <property type="term" value="F:metal ion binding"/>
    <property type="evidence" value="ECO:0007669"/>
    <property type="project" value="UniProtKB-KW"/>
</dbReference>
<evidence type="ECO:0000256" key="1">
    <source>
        <dbReference type="PIRSR" id="PIRSR605019-1"/>
    </source>
</evidence>
<evidence type="ECO:0000313" key="2">
    <source>
        <dbReference type="EMBL" id="QNM11477.1"/>
    </source>
</evidence>
<keyword evidence="3" id="KW-1185">Reference proteome</keyword>
<feature type="binding site" evidence="1">
    <location>
        <position position="6"/>
    </location>
    <ligand>
        <name>Zn(2+)</name>
        <dbReference type="ChEBI" id="CHEBI:29105"/>
    </ligand>
</feature>
<feature type="binding site" evidence="1">
    <location>
        <position position="175"/>
    </location>
    <ligand>
        <name>Zn(2+)</name>
        <dbReference type="ChEBI" id="CHEBI:29105"/>
    </ligand>
</feature>
<protein>
    <submittedName>
        <fullName evidence="2">DNA-3-methyladenine glycosylase I</fullName>
    </submittedName>
</protein>
<dbReference type="RefSeq" id="WP_117454101.1">
    <property type="nucleotide sequence ID" value="NZ_CP060636.1"/>
</dbReference>
<feature type="binding site" evidence="1">
    <location>
        <position position="20"/>
    </location>
    <ligand>
        <name>Zn(2+)</name>
        <dbReference type="ChEBI" id="CHEBI:29105"/>
    </ligand>
</feature>
<dbReference type="PANTHER" id="PTHR30037:SF4">
    <property type="entry name" value="DNA-3-METHYLADENINE GLYCOSYLASE I"/>
    <property type="match status" value="1"/>
</dbReference>
<dbReference type="Pfam" id="PF03352">
    <property type="entry name" value="Adenine_glyco"/>
    <property type="match status" value="1"/>
</dbReference>
<dbReference type="PANTHER" id="PTHR30037">
    <property type="entry name" value="DNA-3-METHYLADENINE GLYCOSYLASE 1"/>
    <property type="match status" value="1"/>
</dbReference>
<organism evidence="2 3">
    <name type="scientific">[Eubacterium] hominis</name>
    <dbReference type="NCBI Taxonomy" id="2764325"/>
    <lineage>
        <taxon>Bacteria</taxon>
        <taxon>Bacillati</taxon>
        <taxon>Bacillota</taxon>
        <taxon>Erysipelotrichia</taxon>
        <taxon>Erysipelotrichales</taxon>
        <taxon>Erysipelotrichaceae</taxon>
        <taxon>Amedibacillus</taxon>
    </lineage>
</organism>
<gene>
    <name evidence="2" type="ORF">H9Q80_14655</name>
</gene>
<evidence type="ECO:0000313" key="3">
    <source>
        <dbReference type="Proteomes" id="UP000515856"/>
    </source>
</evidence>
<dbReference type="Proteomes" id="UP000515856">
    <property type="component" value="Chromosome"/>
</dbReference>
<proteinExistence type="predicted"/>
<dbReference type="InterPro" id="IPR011257">
    <property type="entry name" value="DNA_glycosylase"/>
</dbReference>
<accession>A0A7G9GKZ5</accession>
<dbReference type="GO" id="GO:0008725">
    <property type="term" value="F:DNA-3-methyladenine glycosylase activity"/>
    <property type="evidence" value="ECO:0007669"/>
    <property type="project" value="InterPro"/>
</dbReference>
<dbReference type="AlphaFoldDB" id="A0A7G9GKZ5"/>
<keyword evidence="1" id="KW-0862">Zinc</keyword>
<feature type="binding site" evidence="1">
    <location>
        <position position="179"/>
    </location>
    <ligand>
        <name>Zn(2+)</name>
        <dbReference type="ChEBI" id="CHEBI:29105"/>
    </ligand>
</feature>
<dbReference type="InterPro" id="IPR005019">
    <property type="entry name" value="Adenine_glyco"/>
</dbReference>
<dbReference type="InterPro" id="IPR052891">
    <property type="entry name" value="DNA-3mA_glycosylase"/>
</dbReference>
<name>A0A7G9GKZ5_9FIRM</name>
<dbReference type="Gene3D" id="1.10.340.30">
    <property type="entry name" value="Hypothetical protein, domain 2"/>
    <property type="match status" value="1"/>
</dbReference>
<dbReference type="EMBL" id="CP060636">
    <property type="protein sequence ID" value="QNM11477.1"/>
    <property type="molecule type" value="Genomic_DNA"/>
</dbReference>
<dbReference type="SUPFAM" id="SSF48150">
    <property type="entry name" value="DNA-glycosylase"/>
    <property type="match status" value="1"/>
</dbReference>
<sequence>MEKKRCKWASDVPEIYVKYHDEEWGVPCHDDHHLFEMLILEGFQAGLSWLTILKKREAFREAFDHFDATIIKDYDEDKIKTLMQNKAIVRNKRKIEAAKINANVFIQIQKEFGSFDAYLWHFTDNKVVYDHDEPIPTSTPLSDEISNDLKKRGMKFVGTTIIYAYLQAIGVVNSHEKDCFLYQKH</sequence>
<dbReference type="GO" id="GO:0006284">
    <property type="term" value="P:base-excision repair"/>
    <property type="evidence" value="ECO:0007669"/>
    <property type="project" value="InterPro"/>
</dbReference>